<dbReference type="RefSeq" id="WP_146586746.1">
    <property type="nucleotide sequence ID" value="NZ_SJPO01000004.1"/>
</dbReference>
<feature type="domain" description="Gamma-butyrobetaine hydroxylase-like N-terminal" evidence="3">
    <location>
        <begin position="7"/>
        <end position="97"/>
    </location>
</feature>
<proteinExistence type="predicted"/>
<accession>A0A5C5YRL3</accession>
<keyword evidence="2" id="KW-0408">Iron</keyword>
<evidence type="ECO:0000313" key="4">
    <source>
        <dbReference type="EMBL" id="TWT77529.1"/>
    </source>
</evidence>
<name>A0A5C5YRL3_9BACT</name>
<evidence type="ECO:0000259" key="3">
    <source>
        <dbReference type="Pfam" id="PF06155"/>
    </source>
</evidence>
<reference evidence="4 5" key="1">
    <citation type="submission" date="2019-02" db="EMBL/GenBank/DDBJ databases">
        <title>Deep-cultivation of Planctomycetes and their phenomic and genomic characterization uncovers novel biology.</title>
        <authorList>
            <person name="Wiegand S."/>
            <person name="Jogler M."/>
            <person name="Boedeker C."/>
            <person name="Pinto D."/>
            <person name="Vollmers J."/>
            <person name="Rivas-Marin E."/>
            <person name="Kohn T."/>
            <person name="Peeters S.H."/>
            <person name="Heuer A."/>
            <person name="Rast P."/>
            <person name="Oberbeckmann S."/>
            <person name="Bunk B."/>
            <person name="Jeske O."/>
            <person name="Meyerdierks A."/>
            <person name="Storesund J.E."/>
            <person name="Kallscheuer N."/>
            <person name="Luecker S."/>
            <person name="Lage O.M."/>
            <person name="Pohl T."/>
            <person name="Merkel B.J."/>
            <person name="Hornburger P."/>
            <person name="Mueller R.-W."/>
            <person name="Bruemmer F."/>
            <person name="Labrenz M."/>
            <person name="Spormann A.M."/>
            <person name="Op Den Camp H."/>
            <person name="Overmann J."/>
            <person name="Amann R."/>
            <person name="Jetten M.S.M."/>
            <person name="Mascher T."/>
            <person name="Medema M.H."/>
            <person name="Devos D.P."/>
            <person name="Kaster A.-K."/>
            <person name="Ovreas L."/>
            <person name="Rohde M."/>
            <person name="Galperin M.Y."/>
            <person name="Jogler C."/>
        </authorList>
    </citation>
    <scope>NUCLEOTIDE SEQUENCE [LARGE SCALE GENOMIC DNA]</scope>
    <source>
        <strain evidence="4 5">Pla123a</strain>
    </source>
</reference>
<dbReference type="Pfam" id="PF06155">
    <property type="entry name" value="GBBH-like_N"/>
    <property type="match status" value="1"/>
</dbReference>
<dbReference type="AlphaFoldDB" id="A0A5C5YRL3"/>
<dbReference type="InterPro" id="IPR038492">
    <property type="entry name" value="GBBH-like_N_sf"/>
</dbReference>
<dbReference type="PANTHER" id="PTHR35303:SF5">
    <property type="entry name" value="OS02G0197800 PROTEIN"/>
    <property type="match status" value="1"/>
</dbReference>
<comment type="caution">
    <text evidence="4">The sequence shown here is derived from an EMBL/GenBank/DDBJ whole genome shotgun (WGS) entry which is preliminary data.</text>
</comment>
<gene>
    <name evidence="4" type="ORF">Pla123a_21900</name>
</gene>
<protein>
    <recommendedName>
        <fullName evidence="3">Gamma-butyrobetaine hydroxylase-like N-terminal domain-containing protein</fullName>
    </recommendedName>
</protein>
<dbReference type="EMBL" id="SJPO01000004">
    <property type="protein sequence ID" value="TWT77529.1"/>
    <property type="molecule type" value="Genomic_DNA"/>
</dbReference>
<dbReference type="OrthoDB" id="9794178at2"/>
<dbReference type="Proteomes" id="UP000318478">
    <property type="component" value="Unassembled WGS sequence"/>
</dbReference>
<keyword evidence="5" id="KW-1185">Reference proteome</keyword>
<dbReference type="GO" id="GO:0046872">
    <property type="term" value="F:metal ion binding"/>
    <property type="evidence" value="ECO:0007669"/>
    <property type="project" value="UniProtKB-KW"/>
</dbReference>
<dbReference type="Gene3D" id="3.30.2020.30">
    <property type="match status" value="1"/>
</dbReference>
<dbReference type="PANTHER" id="PTHR35303">
    <property type="entry name" value="OS02G0197800 PROTEIN"/>
    <property type="match status" value="1"/>
</dbReference>
<sequence>MLIPSSLERTERGLRIAWSDGQVREYSARELRDACPCATCREKHAAPEPPPTMLPVLSAAEARPLSIEGMRPVGSYAYAIKFSDGHGSGLFQFDLLRELGTAIES</sequence>
<keyword evidence="1" id="KW-0479">Metal-binding</keyword>
<evidence type="ECO:0000256" key="1">
    <source>
        <dbReference type="ARBA" id="ARBA00022723"/>
    </source>
</evidence>
<dbReference type="InterPro" id="IPR010376">
    <property type="entry name" value="GBBH-like_N"/>
</dbReference>
<evidence type="ECO:0000256" key="2">
    <source>
        <dbReference type="ARBA" id="ARBA00023004"/>
    </source>
</evidence>
<organism evidence="4 5">
    <name type="scientific">Posidoniimonas polymericola</name>
    <dbReference type="NCBI Taxonomy" id="2528002"/>
    <lineage>
        <taxon>Bacteria</taxon>
        <taxon>Pseudomonadati</taxon>
        <taxon>Planctomycetota</taxon>
        <taxon>Planctomycetia</taxon>
        <taxon>Pirellulales</taxon>
        <taxon>Lacipirellulaceae</taxon>
        <taxon>Posidoniimonas</taxon>
    </lineage>
</organism>
<evidence type="ECO:0000313" key="5">
    <source>
        <dbReference type="Proteomes" id="UP000318478"/>
    </source>
</evidence>